<dbReference type="Gene3D" id="3.40.50.970">
    <property type="match status" value="2"/>
</dbReference>
<dbReference type="Pfam" id="PF00205">
    <property type="entry name" value="TPP_enzyme_M"/>
    <property type="match status" value="1"/>
</dbReference>
<name>A0A6N9QXN8_9MICC</name>
<gene>
    <name evidence="7" type="ORF">GKZ75_07135</name>
</gene>
<dbReference type="InterPro" id="IPR012001">
    <property type="entry name" value="Thiamin_PyroP_enz_TPP-bd_dom"/>
</dbReference>
<dbReference type="GO" id="GO:0009097">
    <property type="term" value="P:isoleucine biosynthetic process"/>
    <property type="evidence" value="ECO:0007669"/>
    <property type="project" value="TreeGrafter"/>
</dbReference>
<comment type="caution">
    <text evidence="7">The sequence shown here is derived from an EMBL/GenBank/DDBJ whole genome shotgun (WGS) entry which is preliminary data.</text>
</comment>
<dbReference type="PANTHER" id="PTHR18968:SF120">
    <property type="entry name" value="ACETOLACTATE SYNTHASE LARGE SUBUNIT"/>
    <property type="match status" value="1"/>
</dbReference>
<dbReference type="CDD" id="cd07035">
    <property type="entry name" value="TPP_PYR_POX_like"/>
    <property type="match status" value="1"/>
</dbReference>
<dbReference type="NCBIfam" id="NF006052">
    <property type="entry name" value="PRK08199.1"/>
    <property type="match status" value="1"/>
</dbReference>
<dbReference type="Pfam" id="PF02776">
    <property type="entry name" value="TPP_enzyme_N"/>
    <property type="match status" value="1"/>
</dbReference>
<feature type="domain" description="Thiamine pyrophosphate enzyme TPP-binding" evidence="5">
    <location>
        <begin position="388"/>
        <end position="537"/>
    </location>
</feature>
<dbReference type="InterPro" id="IPR029035">
    <property type="entry name" value="DHS-like_NAD/FAD-binding_dom"/>
</dbReference>
<dbReference type="InterPro" id="IPR029061">
    <property type="entry name" value="THDP-binding"/>
</dbReference>
<dbReference type="Pfam" id="PF02775">
    <property type="entry name" value="TPP_enzyme_C"/>
    <property type="match status" value="1"/>
</dbReference>
<organism evidence="7 8">
    <name type="scientific">Kocuria marina subsp. indica</name>
    <dbReference type="NCBI Taxonomy" id="1049583"/>
    <lineage>
        <taxon>Bacteria</taxon>
        <taxon>Bacillati</taxon>
        <taxon>Actinomycetota</taxon>
        <taxon>Actinomycetes</taxon>
        <taxon>Micrococcales</taxon>
        <taxon>Micrococcaceae</taxon>
        <taxon>Kocuria</taxon>
    </lineage>
</organism>
<dbReference type="GO" id="GO:0009099">
    <property type="term" value="P:L-valine biosynthetic process"/>
    <property type="evidence" value="ECO:0007669"/>
    <property type="project" value="TreeGrafter"/>
</dbReference>
<evidence type="ECO:0000259" key="5">
    <source>
        <dbReference type="Pfam" id="PF02775"/>
    </source>
</evidence>
<proteinExistence type="inferred from homology"/>
<dbReference type="EMBL" id="WMHZ01000008">
    <property type="protein sequence ID" value="NDO78006.1"/>
    <property type="molecule type" value="Genomic_DNA"/>
</dbReference>
<reference evidence="7 8" key="1">
    <citation type="submission" date="2019-11" db="EMBL/GenBank/DDBJ databases">
        <title>Draft genome sequence of Kocuria indica DP-K7, a methyl red degrading Actinobacterium.</title>
        <authorList>
            <person name="Kumaran S."/>
            <person name="Tischler D."/>
            <person name="Ngo A.C.R."/>
            <person name="Schultes F."/>
        </authorList>
    </citation>
    <scope>NUCLEOTIDE SEQUENCE [LARGE SCALE GENOMIC DNA]</scope>
    <source>
        <strain evidence="7 8">DP-K7</strain>
    </source>
</reference>
<feature type="domain" description="Thiamine pyrophosphate enzyme central" evidence="4">
    <location>
        <begin position="190"/>
        <end position="309"/>
    </location>
</feature>
<dbReference type="Gene3D" id="3.40.50.1220">
    <property type="entry name" value="TPP-binding domain"/>
    <property type="match status" value="1"/>
</dbReference>
<dbReference type="SUPFAM" id="SSF52518">
    <property type="entry name" value="Thiamin diphosphate-binding fold (THDP-binding)"/>
    <property type="match status" value="2"/>
</dbReference>
<dbReference type="FunFam" id="3.40.50.970:FF:000007">
    <property type="entry name" value="Acetolactate synthase"/>
    <property type="match status" value="1"/>
</dbReference>
<comment type="similarity">
    <text evidence="1 3">Belongs to the TPP enzyme family.</text>
</comment>
<dbReference type="GO" id="GO:0050660">
    <property type="term" value="F:flavin adenine dinucleotide binding"/>
    <property type="evidence" value="ECO:0007669"/>
    <property type="project" value="TreeGrafter"/>
</dbReference>
<dbReference type="AlphaFoldDB" id="A0A6N9QXN8"/>
<evidence type="ECO:0000313" key="7">
    <source>
        <dbReference type="EMBL" id="NDO78006.1"/>
    </source>
</evidence>
<sequence>MSQQSAGHLIVESLKAHGVDRVFSVPGESYLDVLDGLYQSGVENVVCRQEGGATYMAEAHGKLTGEPGVAMVTRGPGASNAFVGIHLAWQDSTPLVLFTGLIPFEHREKEAFQEFDPHQWFGTQAKRVMILDEADRASEYVAEAFFAARSGRPGPVVVGLPEDVITELTDAPVIQPIPVTEGAVSTEELAELKSALEKAEKPALLLGGPRWTAEAARQVTAFAEKNGIPVVSDWRAADRIPADSPVNAGEAGYGRAEETVTVLKDADLLLLVGGTLSDIPTDGFTVRQDPSDVNWIVNIDPSLRQHSGAVTRQILASPVAFARALESLELGEHPDWSGWLEPAVAAHRNVTTIPETAGNNAEGTADMELVMKELLKHLPEDAAVTYGSGNHTAWPHRYFPNNTYPSQFSVRNGTMGYSVPAAVAVSLDQPERFVFSVAGDGEFLMNAQELATAKQFGAHPLIIVMDNSQFATIRSHQEAHYPGRVSGTQLVNPDFATVAKGFGAYGARLEDNADIERVISEAVQAVTEQKIPAVIHVIADRAKLLPGM</sequence>
<dbReference type="InterPro" id="IPR012000">
    <property type="entry name" value="Thiamin_PyroP_enz_cen_dom"/>
</dbReference>
<evidence type="ECO:0000256" key="1">
    <source>
        <dbReference type="ARBA" id="ARBA00007812"/>
    </source>
</evidence>
<dbReference type="GO" id="GO:0003984">
    <property type="term" value="F:acetolactate synthase activity"/>
    <property type="evidence" value="ECO:0007669"/>
    <property type="project" value="TreeGrafter"/>
</dbReference>
<dbReference type="PANTHER" id="PTHR18968">
    <property type="entry name" value="THIAMINE PYROPHOSPHATE ENZYMES"/>
    <property type="match status" value="1"/>
</dbReference>
<evidence type="ECO:0000259" key="4">
    <source>
        <dbReference type="Pfam" id="PF00205"/>
    </source>
</evidence>
<feature type="domain" description="Thiamine pyrophosphate enzyme N-terminal TPP-binding" evidence="6">
    <location>
        <begin position="6"/>
        <end position="117"/>
    </location>
</feature>
<dbReference type="InterPro" id="IPR011766">
    <property type="entry name" value="TPP_enzyme_TPP-bd"/>
</dbReference>
<dbReference type="Proteomes" id="UP000471026">
    <property type="component" value="Unassembled WGS sequence"/>
</dbReference>
<dbReference type="GO" id="GO:0030976">
    <property type="term" value="F:thiamine pyrophosphate binding"/>
    <property type="evidence" value="ECO:0007669"/>
    <property type="project" value="InterPro"/>
</dbReference>
<evidence type="ECO:0000256" key="2">
    <source>
        <dbReference type="ARBA" id="ARBA00023052"/>
    </source>
</evidence>
<dbReference type="GO" id="GO:0005948">
    <property type="term" value="C:acetolactate synthase complex"/>
    <property type="evidence" value="ECO:0007669"/>
    <property type="project" value="TreeGrafter"/>
</dbReference>
<dbReference type="InterPro" id="IPR045229">
    <property type="entry name" value="TPP_enz"/>
</dbReference>
<evidence type="ECO:0000256" key="3">
    <source>
        <dbReference type="RuleBase" id="RU362132"/>
    </source>
</evidence>
<accession>A0A6N9QXN8</accession>
<dbReference type="SUPFAM" id="SSF52467">
    <property type="entry name" value="DHS-like NAD/FAD-binding domain"/>
    <property type="match status" value="1"/>
</dbReference>
<dbReference type="GO" id="GO:0000287">
    <property type="term" value="F:magnesium ion binding"/>
    <property type="evidence" value="ECO:0007669"/>
    <property type="project" value="InterPro"/>
</dbReference>
<dbReference type="CDD" id="cd00568">
    <property type="entry name" value="TPP_enzymes"/>
    <property type="match status" value="1"/>
</dbReference>
<keyword evidence="2 3" id="KW-0786">Thiamine pyrophosphate</keyword>
<evidence type="ECO:0000259" key="6">
    <source>
        <dbReference type="Pfam" id="PF02776"/>
    </source>
</evidence>
<protein>
    <submittedName>
        <fullName evidence="7">Acetolactate synthase</fullName>
    </submittedName>
</protein>
<dbReference type="RefSeq" id="WP_162229396.1">
    <property type="nucleotide sequence ID" value="NZ_WMHZ01000008.1"/>
</dbReference>
<evidence type="ECO:0000313" key="8">
    <source>
        <dbReference type="Proteomes" id="UP000471026"/>
    </source>
</evidence>